<gene>
    <name evidence="2" type="ORF">IV67_GL001244</name>
</gene>
<evidence type="ECO:0000256" key="1">
    <source>
        <dbReference type="SAM" id="Phobius"/>
    </source>
</evidence>
<evidence type="ECO:0000313" key="2">
    <source>
        <dbReference type="EMBL" id="KRN76193.1"/>
    </source>
</evidence>
<name>A0A0R2JFT3_9LACO</name>
<keyword evidence="1" id="KW-0812">Transmembrane</keyword>
<dbReference type="Proteomes" id="UP000051673">
    <property type="component" value="Unassembled WGS sequence"/>
</dbReference>
<evidence type="ECO:0000313" key="3">
    <source>
        <dbReference type="Proteomes" id="UP000051673"/>
    </source>
</evidence>
<feature type="transmembrane region" description="Helical" evidence="1">
    <location>
        <begin position="69"/>
        <end position="86"/>
    </location>
</feature>
<comment type="caution">
    <text evidence="2">The sequence shown here is derived from an EMBL/GenBank/DDBJ whole genome shotgun (WGS) entry which is preliminary data.</text>
</comment>
<sequence>MKNVDSKPWSFSWILEHIASAILLIGTVLAAATALTALIIGVEQLAAYAVTQHFINTYTNVYNNAFQTILWHFISIFVVVAFWSLLDTFTEEPEAIDD</sequence>
<accession>A0A0R2JFT3</accession>
<keyword evidence="3" id="KW-1185">Reference proteome</keyword>
<keyword evidence="1" id="KW-0472">Membrane</keyword>
<organism evidence="2 3">
    <name type="scientific">Weissella minor</name>
    <dbReference type="NCBI Taxonomy" id="1620"/>
    <lineage>
        <taxon>Bacteria</taxon>
        <taxon>Bacillati</taxon>
        <taxon>Bacillota</taxon>
        <taxon>Bacilli</taxon>
        <taxon>Lactobacillales</taxon>
        <taxon>Lactobacillaceae</taxon>
        <taxon>Weissella</taxon>
    </lineage>
</organism>
<proteinExistence type="predicted"/>
<reference evidence="2 3" key="1">
    <citation type="journal article" date="2015" name="Genome Announc.">
        <title>Expanding the biotechnology potential of lactobacilli through comparative genomics of 213 strains and associated genera.</title>
        <authorList>
            <person name="Sun Z."/>
            <person name="Harris H.M."/>
            <person name="McCann A."/>
            <person name="Guo C."/>
            <person name="Argimon S."/>
            <person name="Zhang W."/>
            <person name="Yang X."/>
            <person name="Jeffery I.B."/>
            <person name="Cooney J.C."/>
            <person name="Kagawa T.F."/>
            <person name="Liu W."/>
            <person name="Song Y."/>
            <person name="Salvetti E."/>
            <person name="Wrobel A."/>
            <person name="Rasinkangas P."/>
            <person name="Parkhill J."/>
            <person name="Rea M.C."/>
            <person name="O'Sullivan O."/>
            <person name="Ritari J."/>
            <person name="Douillard F.P."/>
            <person name="Paul Ross R."/>
            <person name="Yang R."/>
            <person name="Briner A.E."/>
            <person name="Felis G.E."/>
            <person name="de Vos W.M."/>
            <person name="Barrangou R."/>
            <person name="Klaenhammer T.R."/>
            <person name="Caufield P.W."/>
            <person name="Cui Y."/>
            <person name="Zhang H."/>
            <person name="O'Toole P.W."/>
        </authorList>
    </citation>
    <scope>NUCLEOTIDE SEQUENCE [LARGE SCALE GENOMIC DNA]</scope>
    <source>
        <strain evidence="2 3">DSM 20014</strain>
    </source>
</reference>
<dbReference type="EMBL" id="JQCD01000031">
    <property type="protein sequence ID" value="KRN76193.1"/>
    <property type="molecule type" value="Genomic_DNA"/>
</dbReference>
<protein>
    <submittedName>
        <fullName evidence="2">Uncharacterized protein</fullName>
    </submittedName>
</protein>
<dbReference type="OrthoDB" id="2147295at2"/>
<keyword evidence="1" id="KW-1133">Transmembrane helix</keyword>
<dbReference type="PATRIC" id="fig|1620.3.peg.1258"/>
<dbReference type="RefSeq" id="WP_057789100.1">
    <property type="nucleotide sequence ID" value="NZ_CBDALJ010000009.1"/>
</dbReference>
<dbReference type="STRING" id="1620.IV67_GL001244"/>
<dbReference type="AlphaFoldDB" id="A0A0R2JFT3"/>
<feature type="transmembrane region" description="Helical" evidence="1">
    <location>
        <begin position="21"/>
        <end position="49"/>
    </location>
</feature>